<dbReference type="RefSeq" id="WP_152212505.1">
    <property type="nucleotide sequence ID" value="NZ_WFLN01000005.1"/>
</dbReference>
<dbReference type="InterPro" id="IPR010152">
    <property type="entry name" value="CRISPR-assoc_prot_Cas2_sub"/>
</dbReference>
<evidence type="ECO:0000313" key="2">
    <source>
        <dbReference type="Proteomes" id="UP000442694"/>
    </source>
</evidence>
<dbReference type="NCBIfam" id="TIGR01873">
    <property type="entry name" value="cas_CT1978"/>
    <property type="match status" value="1"/>
</dbReference>
<sequence length="92" mass="10275">MVVIILECVPVSLRGELSKWLIEPKAGVFVGKISALVRENIWNKCQEEAKGGSGVLLYSMNNEQGYSLVSFGDARRQIVDFEGLSLIRFNEK</sequence>
<dbReference type="Gene3D" id="3.30.70.240">
    <property type="match status" value="1"/>
</dbReference>
<dbReference type="CDD" id="cd09755">
    <property type="entry name" value="Cas2_I-E"/>
    <property type="match status" value="1"/>
</dbReference>
<dbReference type="AlphaFoldDB" id="A0A833JGX7"/>
<organism evidence="1 2">
    <name type="scientific">Fluviispira multicolorata</name>
    <dbReference type="NCBI Taxonomy" id="2654512"/>
    <lineage>
        <taxon>Bacteria</taxon>
        <taxon>Pseudomonadati</taxon>
        <taxon>Bdellovibrionota</taxon>
        <taxon>Oligoflexia</taxon>
        <taxon>Silvanigrellales</taxon>
        <taxon>Silvanigrellaceae</taxon>
        <taxon>Fluviispira</taxon>
    </lineage>
</organism>
<reference evidence="1 2" key="1">
    <citation type="submission" date="2019-10" db="EMBL/GenBank/DDBJ databases">
        <title>New genus of Silvanigrellaceae.</title>
        <authorList>
            <person name="Pitt A."/>
            <person name="Hahn M.W."/>
        </authorList>
    </citation>
    <scope>NUCLEOTIDE SEQUENCE [LARGE SCALE GENOMIC DNA]</scope>
    <source>
        <strain evidence="1 2">33A1-SZDP</strain>
    </source>
</reference>
<gene>
    <name evidence="1" type="primary">cas2e</name>
    <name evidence="1" type="ORF">GCL57_06350</name>
</gene>
<protein>
    <submittedName>
        <fullName evidence="1">Type I-E CRISPR-associated endoribonuclease Cas2</fullName>
    </submittedName>
</protein>
<comment type="caution">
    <text evidence="1">The sequence shown here is derived from an EMBL/GenBank/DDBJ whole genome shotgun (WGS) entry which is preliminary data.</text>
</comment>
<dbReference type="EMBL" id="WFLN01000005">
    <property type="protein sequence ID" value="KAB8032266.1"/>
    <property type="molecule type" value="Genomic_DNA"/>
</dbReference>
<dbReference type="Proteomes" id="UP000442694">
    <property type="component" value="Unassembled WGS sequence"/>
</dbReference>
<keyword evidence="2" id="KW-1185">Reference proteome</keyword>
<evidence type="ECO:0000313" key="1">
    <source>
        <dbReference type="EMBL" id="KAB8032266.1"/>
    </source>
</evidence>
<proteinExistence type="predicted"/>
<name>A0A833JGX7_9BACT</name>
<dbReference type="Pfam" id="PF09707">
    <property type="entry name" value="Cas_Cas2CT1978"/>
    <property type="match status" value="1"/>
</dbReference>
<accession>A0A833JGX7</accession>